<sequence length="180" mass="18889">MSNISNPLAALMHPVRGATASSRINSLKNLPSPSMSTSMMSTSVPNLSASSVAQPVSIQCSGKPKNCTFHRRGVTGVTPTAGLHAERPKGPPFPVMEPPFNMSSLTTAVETVMMKVPSPTQRTLEQASLPHSNLTASLTSANVDALGGPCNLAKTQPDRKCSTVPIRPDSCIRKRGTADP</sequence>
<comment type="caution">
    <text evidence="2">The sequence shown here is derived from an EMBL/GenBank/DDBJ whole genome shotgun (WGS) entry which is preliminary data.</text>
</comment>
<evidence type="ECO:0000313" key="3">
    <source>
        <dbReference type="Proteomes" id="UP001179952"/>
    </source>
</evidence>
<accession>A0AAV9B4Q2</accession>
<keyword evidence="3" id="KW-1185">Reference proteome</keyword>
<gene>
    <name evidence="2" type="ORF">QJS04_geneDACA004471</name>
</gene>
<dbReference type="EMBL" id="JAUJYN010000005">
    <property type="protein sequence ID" value="KAK1271299.1"/>
    <property type="molecule type" value="Genomic_DNA"/>
</dbReference>
<reference evidence="2" key="2">
    <citation type="submission" date="2023-06" db="EMBL/GenBank/DDBJ databases">
        <authorList>
            <person name="Ma L."/>
            <person name="Liu K.-W."/>
            <person name="Li Z."/>
            <person name="Hsiao Y.-Y."/>
            <person name="Qi Y."/>
            <person name="Fu T."/>
            <person name="Tang G."/>
            <person name="Zhang D."/>
            <person name="Sun W.-H."/>
            <person name="Liu D.-K."/>
            <person name="Li Y."/>
            <person name="Chen G.-Z."/>
            <person name="Liu X.-D."/>
            <person name="Liao X.-Y."/>
            <person name="Jiang Y.-T."/>
            <person name="Yu X."/>
            <person name="Hao Y."/>
            <person name="Huang J."/>
            <person name="Zhao X.-W."/>
            <person name="Ke S."/>
            <person name="Chen Y.-Y."/>
            <person name="Wu W.-L."/>
            <person name="Hsu J.-L."/>
            <person name="Lin Y.-F."/>
            <person name="Huang M.-D."/>
            <person name="Li C.-Y."/>
            <person name="Huang L."/>
            <person name="Wang Z.-W."/>
            <person name="Zhao X."/>
            <person name="Zhong W.-Y."/>
            <person name="Peng D.-H."/>
            <person name="Ahmad S."/>
            <person name="Lan S."/>
            <person name="Zhang J.-S."/>
            <person name="Tsai W.-C."/>
            <person name="Van De Peer Y."/>
            <person name="Liu Z.-J."/>
        </authorList>
    </citation>
    <scope>NUCLEOTIDE SEQUENCE</scope>
    <source>
        <strain evidence="2">SCP</strain>
        <tissue evidence="2">Leaves</tissue>
    </source>
</reference>
<evidence type="ECO:0000256" key="1">
    <source>
        <dbReference type="SAM" id="MobiDB-lite"/>
    </source>
</evidence>
<name>A0AAV9B4Q2_ACOGR</name>
<reference evidence="2" key="1">
    <citation type="journal article" date="2023" name="Nat. Commun.">
        <title>Diploid and tetraploid genomes of Acorus and the evolution of monocots.</title>
        <authorList>
            <person name="Ma L."/>
            <person name="Liu K.W."/>
            <person name="Li Z."/>
            <person name="Hsiao Y.Y."/>
            <person name="Qi Y."/>
            <person name="Fu T."/>
            <person name="Tang G.D."/>
            <person name="Zhang D."/>
            <person name="Sun W.H."/>
            <person name="Liu D.K."/>
            <person name="Li Y."/>
            <person name="Chen G.Z."/>
            <person name="Liu X.D."/>
            <person name="Liao X.Y."/>
            <person name="Jiang Y.T."/>
            <person name="Yu X."/>
            <person name="Hao Y."/>
            <person name="Huang J."/>
            <person name="Zhao X.W."/>
            <person name="Ke S."/>
            <person name="Chen Y.Y."/>
            <person name="Wu W.L."/>
            <person name="Hsu J.L."/>
            <person name="Lin Y.F."/>
            <person name="Huang M.D."/>
            <person name="Li C.Y."/>
            <person name="Huang L."/>
            <person name="Wang Z.W."/>
            <person name="Zhao X."/>
            <person name="Zhong W.Y."/>
            <person name="Peng D.H."/>
            <person name="Ahmad S."/>
            <person name="Lan S."/>
            <person name="Zhang J.S."/>
            <person name="Tsai W.C."/>
            <person name="Van de Peer Y."/>
            <person name="Liu Z.J."/>
        </authorList>
    </citation>
    <scope>NUCLEOTIDE SEQUENCE</scope>
    <source>
        <strain evidence="2">SCP</strain>
    </source>
</reference>
<dbReference type="AlphaFoldDB" id="A0AAV9B4Q2"/>
<organism evidence="2 3">
    <name type="scientific">Acorus gramineus</name>
    <name type="common">Dwarf sweet flag</name>
    <dbReference type="NCBI Taxonomy" id="55184"/>
    <lineage>
        <taxon>Eukaryota</taxon>
        <taxon>Viridiplantae</taxon>
        <taxon>Streptophyta</taxon>
        <taxon>Embryophyta</taxon>
        <taxon>Tracheophyta</taxon>
        <taxon>Spermatophyta</taxon>
        <taxon>Magnoliopsida</taxon>
        <taxon>Liliopsida</taxon>
        <taxon>Acoraceae</taxon>
        <taxon>Acorus</taxon>
    </lineage>
</organism>
<protein>
    <submittedName>
        <fullName evidence="2">Uncharacterized protein</fullName>
    </submittedName>
</protein>
<evidence type="ECO:0000313" key="2">
    <source>
        <dbReference type="EMBL" id="KAK1271299.1"/>
    </source>
</evidence>
<dbReference type="Proteomes" id="UP001179952">
    <property type="component" value="Unassembled WGS sequence"/>
</dbReference>
<proteinExistence type="predicted"/>
<feature type="region of interest" description="Disordered" evidence="1">
    <location>
        <begin position="78"/>
        <end position="97"/>
    </location>
</feature>